<reference evidence="8 9" key="1">
    <citation type="journal article" date="2018" name="FEMS Microbiol. Ecol.">
        <title>Co-invading symbiotic mutualists of Medicago polymorpha retain high ancestral diversity and contain diverse accessory genomes.</title>
        <authorList>
            <person name="Porter S.S."/>
            <person name="Faber-Hammond J.J."/>
            <person name="Friesen M.L."/>
        </authorList>
    </citation>
    <scope>NUCLEOTIDE SEQUENCE [LARGE SCALE GENOMIC DNA]</scope>
    <source>
        <strain evidence="8 9">Str16</strain>
    </source>
</reference>
<evidence type="ECO:0000313" key="8">
    <source>
        <dbReference type="EMBL" id="PLT99367.1"/>
    </source>
</evidence>
<accession>A0ABX4TH38</accession>
<evidence type="ECO:0000256" key="2">
    <source>
        <dbReference type="ARBA" id="ARBA00007362"/>
    </source>
</evidence>
<dbReference type="InterPro" id="IPR000620">
    <property type="entry name" value="EamA_dom"/>
</dbReference>
<dbReference type="Proteomes" id="UP001190825">
    <property type="component" value="Unassembled WGS sequence"/>
</dbReference>
<feature type="transmembrane region" description="Helical" evidence="6">
    <location>
        <begin position="264"/>
        <end position="283"/>
    </location>
</feature>
<feature type="transmembrane region" description="Helical" evidence="6">
    <location>
        <begin position="55"/>
        <end position="78"/>
    </location>
</feature>
<protein>
    <submittedName>
        <fullName evidence="8">EamA family transporter</fullName>
    </submittedName>
</protein>
<comment type="similarity">
    <text evidence="2">Belongs to the EamA transporter family.</text>
</comment>
<evidence type="ECO:0000256" key="4">
    <source>
        <dbReference type="ARBA" id="ARBA00022989"/>
    </source>
</evidence>
<keyword evidence="9" id="KW-1185">Reference proteome</keyword>
<evidence type="ECO:0000256" key="6">
    <source>
        <dbReference type="SAM" id="Phobius"/>
    </source>
</evidence>
<evidence type="ECO:0000259" key="7">
    <source>
        <dbReference type="Pfam" id="PF00892"/>
    </source>
</evidence>
<keyword evidence="3 6" id="KW-0812">Transmembrane</keyword>
<feature type="transmembrane region" description="Helical" evidence="6">
    <location>
        <begin position="233"/>
        <end position="252"/>
    </location>
</feature>
<feature type="transmembrane region" description="Helical" evidence="6">
    <location>
        <begin position="114"/>
        <end position="133"/>
    </location>
</feature>
<feature type="transmembrane region" description="Helical" evidence="6">
    <location>
        <begin position="170"/>
        <end position="189"/>
    </location>
</feature>
<organism evidence="8 9">
    <name type="scientific">Sinorhizobium medicae</name>
    <dbReference type="NCBI Taxonomy" id="110321"/>
    <lineage>
        <taxon>Bacteria</taxon>
        <taxon>Pseudomonadati</taxon>
        <taxon>Pseudomonadota</taxon>
        <taxon>Alphaproteobacteria</taxon>
        <taxon>Hyphomicrobiales</taxon>
        <taxon>Rhizobiaceae</taxon>
        <taxon>Sinorhizobium/Ensifer group</taxon>
        <taxon>Sinorhizobium</taxon>
    </lineage>
</organism>
<evidence type="ECO:0000256" key="3">
    <source>
        <dbReference type="ARBA" id="ARBA00022692"/>
    </source>
</evidence>
<dbReference type="Gene3D" id="1.10.3730.20">
    <property type="match status" value="1"/>
</dbReference>
<dbReference type="PANTHER" id="PTHR32322:SF2">
    <property type="entry name" value="EAMA DOMAIN-CONTAINING PROTEIN"/>
    <property type="match status" value="1"/>
</dbReference>
<gene>
    <name evidence="8" type="ORF">BMJ33_23765</name>
</gene>
<dbReference type="PANTHER" id="PTHR32322">
    <property type="entry name" value="INNER MEMBRANE TRANSPORTER"/>
    <property type="match status" value="1"/>
</dbReference>
<name>A0ABX4TH38_9HYPH</name>
<evidence type="ECO:0000256" key="1">
    <source>
        <dbReference type="ARBA" id="ARBA00004141"/>
    </source>
</evidence>
<sequence length="316" mass="34619">MEHHLTPIETFMTDLPSSWPAAGRHFLWPLMATLLVIGWSSGFVGIRYASEEATVVLVLFWRTLLSGVILLPFAFAIGPRMRLRGVLEQMLFGVMSVFLYLGGFALAIEQRVPTGLVALISDLLPLAIAALSQSVLGERLSARQWLGTSIAVLGVLIVSFDSLSLGVAPLWAYALTAGSMLVFALASVLHKRQRTSHMPLHQSLCIHTLTGALLFGFCAMMQGGVVPPMTRNFAVGMVWLVLIATFAAYSVYYSSLRLFPVAKVSAVIYLSPPVTMLWAWVLFSEPLTLAMFIGLAVTLLGVWMTSRAATHRRPRR</sequence>
<feature type="transmembrane region" description="Helical" evidence="6">
    <location>
        <begin position="90"/>
        <end position="108"/>
    </location>
</feature>
<feature type="domain" description="EamA" evidence="7">
    <location>
        <begin position="171"/>
        <end position="306"/>
    </location>
</feature>
<keyword evidence="5 6" id="KW-0472">Membrane</keyword>
<feature type="transmembrane region" description="Helical" evidence="6">
    <location>
        <begin position="289"/>
        <end position="306"/>
    </location>
</feature>
<dbReference type="EMBL" id="NBUC01000112">
    <property type="protein sequence ID" value="PLT99367.1"/>
    <property type="molecule type" value="Genomic_DNA"/>
</dbReference>
<dbReference type="InterPro" id="IPR037185">
    <property type="entry name" value="EmrE-like"/>
</dbReference>
<dbReference type="InterPro" id="IPR050638">
    <property type="entry name" value="AA-Vitamin_Transporters"/>
</dbReference>
<proteinExistence type="inferred from homology"/>
<evidence type="ECO:0000256" key="5">
    <source>
        <dbReference type="ARBA" id="ARBA00023136"/>
    </source>
</evidence>
<keyword evidence="4 6" id="KW-1133">Transmembrane helix</keyword>
<dbReference type="SUPFAM" id="SSF103481">
    <property type="entry name" value="Multidrug resistance efflux transporter EmrE"/>
    <property type="match status" value="2"/>
</dbReference>
<feature type="domain" description="EamA" evidence="7">
    <location>
        <begin position="28"/>
        <end position="159"/>
    </location>
</feature>
<comment type="subcellular location">
    <subcellularLocation>
        <location evidence="1">Membrane</location>
        <topology evidence="1">Multi-pass membrane protein</topology>
    </subcellularLocation>
</comment>
<dbReference type="Pfam" id="PF00892">
    <property type="entry name" value="EamA"/>
    <property type="match status" value="2"/>
</dbReference>
<evidence type="ECO:0000313" key="9">
    <source>
        <dbReference type="Proteomes" id="UP001190825"/>
    </source>
</evidence>
<feature type="transmembrane region" description="Helical" evidence="6">
    <location>
        <begin position="209"/>
        <end position="227"/>
    </location>
</feature>
<comment type="caution">
    <text evidence="8">The sequence shown here is derived from an EMBL/GenBank/DDBJ whole genome shotgun (WGS) entry which is preliminary data.</text>
</comment>
<feature type="transmembrane region" description="Helical" evidence="6">
    <location>
        <begin position="26"/>
        <end position="49"/>
    </location>
</feature>